<keyword evidence="3" id="KW-1185">Reference proteome</keyword>
<reference evidence="2" key="1">
    <citation type="journal article" date="2022" name="bioRxiv">
        <title>Sequencing and chromosome-scale assembly of the giantPleurodeles waltlgenome.</title>
        <authorList>
            <person name="Brown T."/>
            <person name="Elewa A."/>
            <person name="Iarovenko S."/>
            <person name="Subramanian E."/>
            <person name="Araus A.J."/>
            <person name="Petzold A."/>
            <person name="Susuki M."/>
            <person name="Suzuki K.-i.T."/>
            <person name="Hayashi T."/>
            <person name="Toyoda A."/>
            <person name="Oliveira C."/>
            <person name="Osipova E."/>
            <person name="Leigh N.D."/>
            <person name="Simon A."/>
            <person name="Yun M.H."/>
        </authorList>
    </citation>
    <scope>NUCLEOTIDE SEQUENCE</scope>
    <source>
        <strain evidence="2">20211129_DDA</strain>
        <tissue evidence="2">Liver</tissue>
    </source>
</reference>
<comment type="caution">
    <text evidence="2">The sequence shown here is derived from an EMBL/GenBank/DDBJ whole genome shotgun (WGS) entry which is preliminary data.</text>
</comment>
<evidence type="ECO:0000256" key="1">
    <source>
        <dbReference type="SAM" id="MobiDB-lite"/>
    </source>
</evidence>
<proteinExistence type="predicted"/>
<sequence>MEMSPTVRSDRSKKKKRAGTSMQGTNADRRKGVPTPAQVRLGQRQALSAAIALWHEDRQTAQQPTSRRQTDSEYEASISKTSSEDLPEVTLQTAETLI</sequence>
<protein>
    <submittedName>
        <fullName evidence="2">Uncharacterized protein</fullName>
    </submittedName>
</protein>
<dbReference type="AlphaFoldDB" id="A0AAV7U9L5"/>
<feature type="region of interest" description="Disordered" evidence="1">
    <location>
        <begin position="1"/>
        <end position="98"/>
    </location>
</feature>
<accession>A0AAV7U9L5</accession>
<evidence type="ECO:0000313" key="2">
    <source>
        <dbReference type="EMBL" id="KAJ1184433.1"/>
    </source>
</evidence>
<evidence type="ECO:0000313" key="3">
    <source>
        <dbReference type="Proteomes" id="UP001066276"/>
    </source>
</evidence>
<organism evidence="2 3">
    <name type="scientific">Pleurodeles waltl</name>
    <name type="common">Iberian ribbed newt</name>
    <dbReference type="NCBI Taxonomy" id="8319"/>
    <lineage>
        <taxon>Eukaryota</taxon>
        <taxon>Metazoa</taxon>
        <taxon>Chordata</taxon>
        <taxon>Craniata</taxon>
        <taxon>Vertebrata</taxon>
        <taxon>Euteleostomi</taxon>
        <taxon>Amphibia</taxon>
        <taxon>Batrachia</taxon>
        <taxon>Caudata</taxon>
        <taxon>Salamandroidea</taxon>
        <taxon>Salamandridae</taxon>
        <taxon>Pleurodelinae</taxon>
        <taxon>Pleurodeles</taxon>
    </lineage>
</organism>
<dbReference type="EMBL" id="JANPWB010000005">
    <property type="protein sequence ID" value="KAJ1184433.1"/>
    <property type="molecule type" value="Genomic_DNA"/>
</dbReference>
<gene>
    <name evidence="2" type="ORF">NDU88_001240</name>
</gene>
<dbReference type="Proteomes" id="UP001066276">
    <property type="component" value="Chromosome 3_1"/>
</dbReference>
<name>A0AAV7U9L5_PLEWA</name>